<protein>
    <submittedName>
        <fullName evidence="1">Uncharacterized protein</fullName>
    </submittedName>
</protein>
<organism evidence="1">
    <name type="scientific">marine metagenome</name>
    <dbReference type="NCBI Taxonomy" id="408172"/>
    <lineage>
        <taxon>unclassified sequences</taxon>
        <taxon>metagenomes</taxon>
        <taxon>ecological metagenomes</taxon>
    </lineage>
</organism>
<name>A0A381R9P3_9ZZZZ</name>
<accession>A0A381R9P3</accession>
<reference evidence="1" key="1">
    <citation type="submission" date="2018-05" db="EMBL/GenBank/DDBJ databases">
        <authorList>
            <person name="Lanie J.A."/>
            <person name="Ng W.-L."/>
            <person name="Kazmierczak K.M."/>
            <person name="Andrzejewski T.M."/>
            <person name="Davidsen T.M."/>
            <person name="Wayne K.J."/>
            <person name="Tettelin H."/>
            <person name="Glass J.I."/>
            <person name="Rusch D."/>
            <person name="Podicherti R."/>
            <person name="Tsui H.-C.T."/>
            <person name="Winkler M.E."/>
        </authorList>
    </citation>
    <scope>NUCLEOTIDE SEQUENCE</scope>
</reference>
<sequence length="348" mass="41435">MSGRNIPLNDLSVLIPNRFKERITRWYEDRSPAVIRTYDIMHNELIKELRYFNNGTLMHEAIYSKGGLDPYKSVIWWHSNGNRLSQLIVNENLKMTQGNIWYDNGQIRFHFEDNNYYWWDRNGILEDNGDLNDTSYTLPAWSNNGRFIGVRKLIDKSIPLWIEEWTLFNYNYNPLIKGNVLCIVRDNESVDRVINEEWTLIDSSRELKYLQLSAQKLLNTITGKNNFITGEDWIINNEKYINSLLDSSSSYIINSDKNYYKSRQFNQNYYLKLNSDGTFDYTCQDQYKDSGYYWVNNSVGKLFLHYESGIYTGENHMIAIINHRKIFYQFRNSYYFLMPPHAQINSDI</sequence>
<proteinExistence type="predicted"/>
<dbReference type="AlphaFoldDB" id="A0A381R9P3"/>
<dbReference type="EMBL" id="UINC01001735">
    <property type="protein sequence ID" value="SUZ87648.1"/>
    <property type="molecule type" value="Genomic_DNA"/>
</dbReference>
<gene>
    <name evidence="1" type="ORF">METZ01_LOCUS40502</name>
</gene>
<evidence type="ECO:0000313" key="1">
    <source>
        <dbReference type="EMBL" id="SUZ87648.1"/>
    </source>
</evidence>